<protein>
    <submittedName>
        <fullName evidence="1">Uncharacterized protein</fullName>
    </submittedName>
</protein>
<evidence type="ECO:0000313" key="1">
    <source>
        <dbReference type="EMBL" id="MBX21416.1"/>
    </source>
</evidence>
<dbReference type="AlphaFoldDB" id="A0A2P2LTW5"/>
<dbReference type="EMBL" id="GGEC01040932">
    <property type="protein sequence ID" value="MBX21416.1"/>
    <property type="molecule type" value="Transcribed_RNA"/>
</dbReference>
<name>A0A2P2LTW5_RHIMU</name>
<reference evidence="1" key="1">
    <citation type="submission" date="2018-02" db="EMBL/GenBank/DDBJ databases">
        <title>Rhizophora mucronata_Transcriptome.</title>
        <authorList>
            <person name="Meera S.P."/>
            <person name="Sreeshan A."/>
            <person name="Augustine A."/>
        </authorList>
    </citation>
    <scope>NUCLEOTIDE SEQUENCE</scope>
    <source>
        <tissue evidence="1">Leaf</tissue>
    </source>
</reference>
<organism evidence="1">
    <name type="scientific">Rhizophora mucronata</name>
    <name type="common">Asiatic mangrove</name>
    <dbReference type="NCBI Taxonomy" id="61149"/>
    <lineage>
        <taxon>Eukaryota</taxon>
        <taxon>Viridiplantae</taxon>
        <taxon>Streptophyta</taxon>
        <taxon>Embryophyta</taxon>
        <taxon>Tracheophyta</taxon>
        <taxon>Spermatophyta</taxon>
        <taxon>Magnoliopsida</taxon>
        <taxon>eudicotyledons</taxon>
        <taxon>Gunneridae</taxon>
        <taxon>Pentapetalae</taxon>
        <taxon>rosids</taxon>
        <taxon>fabids</taxon>
        <taxon>Malpighiales</taxon>
        <taxon>Rhizophoraceae</taxon>
        <taxon>Rhizophora</taxon>
    </lineage>
</organism>
<proteinExistence type="predicted"/>
<accession>A0A2P2LTW5</accession>
<sequence>MGTHLNLEKFRPIKLPPLLLKQRLRNINLHHLDKKLNEFYYKKPHIRSLDCQRLSCAIALCS</sequence>